<dbReference type="InterPro" id="IPR023318">
    <property type="entry name" value="Ub_act_enz_dom_a_sf"/>
</dbReference>
<name>A0A0R3TJT3_RODNA</name>
<dbReference type="GO" id="GO:0006241">
    <property type="term" value="P:CTP biosynthetic process"/>
    <property type="evidence" value="ECO:0007669"/>
    <property type="project" value="InterPro"/>
</dbReference>
<dbReference type="GO" id="GO:0031510">
    <property type="term" value="C:SUMO activating enzyme complex"/>
    <property type="evidence" value="ECO:0007669"/>
    <property type="project" value="TreeGrafter"/>
</dbReference>
<dbReference type="SUPFAM" id="SSF69572">
    <property type="entry name" value="Activating enzymes of the ubiquitin-like proteins"/>
    <property type="match status" value="1"/>
</dbReference>
<dbReference type="InterPro" id="IPR001564">
    <property type="entry name" value="Nucleoside_diP_kinase"/>
</dbReference>
<proteinExistence type="inferred from homology"/>
<dbReference type="EMBL" id="UZAE01012040">
    <property type="protein sequence ID" value="VDO03225.1"/>
    <property type="molecule type" value="Genomic_DNA"/>
</dbReference>
<dbReference type="Gene3D" id="1.10.10.520">
    <property type="entry name" value="Ubiquitin activating enzymes (Uba3). Chain: B, domain 2"/>
    <property type="match status" value="1"/>
</dbReference>
<dbReference type="SUPFAM" id="SSF54919">
    <property type="entry name" value="Nucleoside diphosphate kinase, NDK"/>
    <property type="match status" value="1"/>
</dbReference>
<keyword evidence="7" id="KW-0067">ATP-binding</keyword>
<evidence type="ECO:0000256" key="5">
    <source>
        <dbReference type="ARBA" id="ARBA00022786"/>
    </source>
</evidence>
<dbReference type="GO" id="GO:0004550">
    <property type="term" value="F:nucleoside diphosphate kinase activity"/>
    <property type="evidence" value="ECO:0007669"/>
    <property type="project" value="InterPro"/>
</dbReference>
<dbReference type="Pfam" id="PF00899">
    <property type="entry name" value="ThiF"/>
    <property type="match status" value="1"/>
</dbReference>
<gene>
    <name evidence="12" type="ORF">HNAJ_LOCUS7365</name>
</gene>
<dbReference type="InterPro" id="IPR035985">
    <property type="entry name" value="Ubiquitin-activating_enz"/>
</dbReference>
<protein>
    <submittedName>
        <fullName evidence="14">NDK domain-containing protein</fullName>
    </submittedName>
</protein>
<organism evidence="14">
    <name type="scientific">Rodentolepis nana</name>
    <name type="common">Dwarf tapeworm</name>
    <name type="synonym">Hymenolepis nana</name>
    <dbReference type="NCBI Taxonomy" id="102285"/>
    <lineage>
        <taxon>Eukaryota</taxon>
        <taxon>Metazoa</taxon>
        <taxon>Spiralia</taxon>
        <taxon>Lophotrochozoa</taxon>
        <taxon>Platyhelminthes</taxon>
        <taxon>Cestoda</taxon>
        <taxon>Eucestoda</taxon>
        <taxon>Cyclophyllidea</taxon>
        <taxon>Hymenolepididae</taxon>
        <taxon>Rodentolepis</taxon>
    </lineage>
</organism>
<dbReference type="STRING" id="102285.A0A0R3TJT3"/>
<evidence type="ECO:0000256" key="1">
    <source>
        <dbReference type="ARBA" id="ARBA00004718"/>
    </source>
</evidence>
<dbReference type="GO" id="GO:0005524">
    <property type="term" value="F:ATP binding"/>
    <property type="evidence" value="ECO:0007669"/>
    <property type="project" value="UniProtKB-KW"/>
</dbReference>
<accession>A0A0R3TJT3</accession>
<dbReference type="InterPro" id="IPR034907">
    <property type="entry name" value="NDK-like_dom"/>
</dbReference>
<dbReference type="AlphaFoldDB" id="A0A0R3TJT3"/>
<evidence type="ECO:0000256" key="7">
    <source>
        <dbReference type="ARBA" id="ARBA00022840"/>
    </source>
</evidence>
<dbReference type="FunFam" id="3.50.50.80:FF:000002">
    <property type="entry name" value="SUMO-activating enzyme subunit 2"/>
    <property type="match status" value="1"/>
</dbReference>
<evidence type="ECO:0000256" key="4">
    <source>
        <dbReference type="ARBA" id="ARBA00022741"/>
    </source>
</evidence>
<evidence type="ECO:0000256" key="10">
    <source>
        <dbReference type="SAM" id="Coils"/>
    </source>
</evidence>
<keyword evidence="6" id="KW-0862">Zinc</keyword>
<evidence type="ECO:0000256" key="6">
    <source>
        <dbReference type="ARBA" id="ARBA00022833"/>
    </source>
</evidence>
<dbReference type="GO" id="GO:0046872">
    <property type="term" value="F:metal ion binding"/>
    <property type="evidence" value="ECO:0007669"/>
    <property type="project" value="UniProtKB-KW"/>
</dbReference>
<dbReference type="PANTHER" id="PTHR10953:SF5">
    <property type="entry name" value="SUMO-ACTIVATING ENZYME SUBUNIT 2"/>
    <property type="match status" value="1"/>
</dbReference>
<evidence type="ECO:0000256" key="8">
    <source>
        <dbReference type="PROSITE-ProRule" id="PRU00706"/>
    </source>
</evidence>
<dbReference type="GO" id="GO:0006183">
    <property type="term" value="P:GTP biosynthetic process"/>
    <property type="evidence" value="ECO:0007669"/>
    <property type="project" value="InterPro"/>
</dbReference>
<dbReference type="Gene3D" id="3.30.70.141">
    <property type="entry name" value="Nucleoside diphosphate kinase-like domain"/>
    <property type="match status" value="1"/>
</dbReference>
<dbReference type="InterPro" id="IPR000594">
    <property type="entry name" value="ThiF_NAD_FAD-bd"/>
</dbReference>
<dbReference type="PROSITE" id="PS51374">
    <property type="entry name" value="NDPK_LIKE"/>
    <property type="match status" value="1"/>
</dbReference>
<dbReference type="GO" id="GO:0019948">
    <property type="term" value="F:SUMO activating enzyme activity"/>
    <property type="evidence" value="ECO:0007669"/>
    <property type="project" value="TreeGrafter"/>
</dbReference>
<sequence>MAKFGEGYNVLVVGAGGIGCELLKNLAYSGFKKISVIDVDTIELSNLNRQFLFRKVHIGKSKCEVACESIKKFRDDVELTPYHSSIFSFYFDSEFFKKFDIVFNALDNMAARRHVNRMCANISKPIIESGTSGYLGQVEPLIYLKANGKTPQSLCFECTPRLNDKRSYPTCTIRNTPSEPIHCVVWAKFLFNQLFGESDSEDADISPDFNDPEAKLESGSNDLLAKAGESNLSSNSPSNISLWSRATSAMNETRLTFEESLLLVLFNTDIKVLLSMDSLWKDRPDRKEPIPLEETLIRAAESHSEIDSVEGAEVPRDQRKMSLRGWIKIFITSCVNLRKKAGCEDALLHEKRKPLSWDKDFKDEMEFVAAASIIRAFLFHVPGAENLTLFSTKSLAGNIIPAIATTNAIIAGAMVLQARNVLEGRTDSVRTVFLHRQPAGFGRFLTTCRPEKPNPKCLVCSDGPTQEIRLYCSPGEMKLVQLRDEVLIKHLGMIAPDVQIEGTSTIIISSDGDETKDIEQKTLQDFKISADGFRRLCCDDFRQNMTFFLRILDKEPCRDEAAFRIEGNFDTLKVDECEKPKSPKNTDSLCPVKTGVKRKLDCEQEGTINCDEEDCDSLIVIDSPASKRSRIDDDMNSNSLKLATHALDVMHSLPPTDPLSLANAGVRQPSEQIRDQIDSKPTKLPPLYGEYVAKSWIETHNQVIYKLSKVREQLIKYMESSCQTNETISPNKPSDNLPEMMLKGIQEGVNNICHLARKLENIEKASQDIQQASEQLAFITLNEEISRLNTIREVSQNCCTHLSMVGNRLTLAIFKPDVQRIEAYRKLAEEAIRIAGLKPVVYREFHMTRERAEFFYFAHQGKFFYDRLVNYMISGPIGVYVLSGESAITKWRELIGPPKVYKSVISQPNSLRGRFGLTDTRNGFHGSDNGVNAEDEILFFFPTFDFEGVLRELKS</sequence>
<comment type="similarity">
    <text evidence="8 9">Belongs to the NDK family.</text>
</comment>
<evidence type="ECO:0000313" key="13">
    <source>
        <dbReference type="Proteomes" id="UP000278807"/>
    </source>
</evidence>
<evidence type="ECO:0000313" key="14">
    <source>
        <dbReference type="WBParaSite" id="HNAJ_0000736901-mRNA-1"/>
    </source>
</evidence>
<dbReference type="SMART" id="SM00562">
    <property type="entry name" value="NDK"/>
    <property type="match status" value="1"/>
</dbReference>
<dbReference type="GO" id="GO:0006228">
    <property type="term" value="P:UTP biosynthetic process"/>
    <property type="evidence" value="ECO:0007669"/>
    <property type="project" value="InterPro"/>
</dbReference>
<keyword evidence="10" id="KW-0175">Coiled coil</keyword>
<dbReference type="PROSITE" id="PS51257">
    <property type="entry name" value="PROKAR_LIPOPROTEIN"/>
    <property type="match status" value="1"/>
</dbReference>
<feature type="coiled-coil region" evidence="10">
    <location>
        <begin position="755"/>
        <end position="782"/>
    </location>
</feature>
<dbReference type="PANTHER" id="PTHR10953">
    <property type="entry name" value="UBIQUITIN-ACTIVATING ENZYME E1"/>
    <property type="match status" value="1"/>
</dbReference>
<evidence type="ECO:0000256" key="3">
    <source>
        <dbReference type="ARBA" id="ARBA00022723"/>
    </source>
</evidence>
<dbReference type="Gene3D" id="3.50.50.80">
    <property type="entry name" value="Ubiquitin-activating enzyme E1, inactive adenylation domain, subdomain 1"/>
    <property type="match status" value="1"/>
</dbReference>
<keyword evidence="3" id="KW-0479">Metal-binding</keyword>
<comment type="pathway">
    <text evidence="1">Protein modification; protein sumoylation.</text>
</comment>
<dbReference type="WBParaSite" id="HNAJ_0000736901-mRNA-1">
    <property type="protein sequence ID" value="HNAJ_0000736901-mRNA-1"/>
    <property type="gene ID" value="HNAJ_0000736901"/>
</dbReference>
<dbReference type="InterPro" id="IPR036850">
    <property type="entry name" value="NDK-like_dom_sf"/>
</dbReference>
<dbReference type="GO" id="GO:0005737">
    <property type="term" value="C:cytoplasm"/>
    <property type="evidence" value="ECO:0007669"/>
    <property type="project" value="TreeGrafter"/>
</dbReference>
<dbReference type="PRINTS" id="PR01243">
    <property type="entry name" value="NUCDPKINASE"/>
</dbReference>
<evidence type="ECO:0000259" key="11">
    <source>
        <dbReference type="SMART" id="SM00562"/>
    </source>
</evidence>
<dbReference type="Pfam" id="PF00334">
    <property type="entry name" value="NDK"/>
    <property type="match status" value="1"/>
</dbReference>
<dbReference type="Gene3D" id="3.10.290.20">
    <property type="entry name" value="Ubiquitin-like 2 activating enzyme e1b. Chain: B, domain 3"/>
    <property type="match status" value="1"/>
</dbReference>
<keyword evidence="13" id="KW-1185">Reference proteome</keyword>
<dbReference type="OrthoDB" id="10255449at2759"/>
<dbReference type="InterPro" id="IPR028077">
    <property type="entry name" value="UAE_UbL_dom"/>
</dbReference>
<dbReference type="GO" id="GO:0016925">
    <property type="term" value="P:protein sumoylation"/>
    <property type="evidence" value="ECO:0007669"/>
    <property type="project" value="UniProtKB-UniPathway"/>
</dbReference>
<comment type="similarity">
    <text evidence="2">Belongs to the ubiquitin-activating E1 family.</text>
</comment>
<keyword evidence="5" id="KW-0833">Ubl conjugation pathway</keyword>
<reference evidence="12 13" key="2">
    <citation type="submission" date="2018-11" db="EMBL/GenBank/DDBJ databases">
        <authorList>
            <consortium name="Pathogen Informatics"/>
        </authorList>
    </citation>
    <scope>NUCLEOTIDE SEQUENCE [LARGE SCALE GENOMIC DNA]</scope>
</reference>
<dbReference type="InterPro" id="IPR042449">
    <property type="entry name" value="Ub-E1_IAD_1"/>
</dbReference>
<comment type="caution">
    <text evidence="8">Lacks conserved residue(s) required for the propagation of feature annotation.</text>
</comment>
<reference evidence="14" key="1">
    <citation type="submission" date="2017-02" db="UniProtKB">
        <authorList>
            <consortium name="WormBaseParasite"/>
        </authorList>
    </citation>
    <scope>IDENTIFICATION</scope>
</reference>
<dbReference type="InterPro" id="IPR045886">
    <property type="entry name" value="ThiF/MoeB/HesA"/>
</dbReference>
<dbReference type="UniPathway" id="UPA00886"/>
<evidence type="ECO:0000256" key="9">
    <source>
        <dbReference type="RuleBase" id="RU004011"/>
    </source>
</evidence>
<dbReference type="Proteomes" id="UP000278807">
    <property type="component" value="Unassembled WGS sequence"/>
</dbReference>
<dbReference type="Pfam" id="PF14732">
    <property type="entry name" value="UAE_UbL"/>
    <property type="match status" value="1"/>
</dbReference>
<evidence type="ECO:0000313" key="12">
    <source>
        <dbReference type="EMBL" id="VDO03225.1"/>
    </source>
</evidence>
<feature type="domain" description="Nucleoside diphosphate kinase-like" evidence="11">
    <location>
        <begin position="807"/>
        <end position="948"/>
    </location>
</feature>
<keyword evidence="4" id="KW-0547">Nucleotide-binding</keyword>
<evidence type="ECO:0000256" key="2">
    <source>
        <dbReference type="ARBA" id="ARBA00005673"/>
    </source>
</evidence>